<gene>
    <name evidence="1" type="ORF">PGT21_009639</name>
</gene>
<dbReference type="EMBL" id="VSWC01000028">
    <property type="protein sequence ID" value="KAA1108360.1"/>
    <property type="molecule type" value="Genomic_DNA"/>
</dbReference>
<keyword evidence="2" id="KW-1185">Reference proteome</keyword>
<evidence type="ECO:0000313" key="1">
    <source>
        <dbReference type="EMBL" id="KAA1108360.1"/>
    </source>
</evidence>
<dbReference type="AlphaFoldDB" id="A0A5B0Q522"/>
<name>A0A5B0Q522_PUCGR</name>
<organism evidence="1 2">
    <name type="scientific">Puccinia graminis f. sp. tritici</name>
    <dbReference type="NCBI Taxonomy" id="56615"/>
    <lineage>
        <taxon>Eukaryota</taxon>
        <taxon>Fungi</taxon>
        <taxon>Dikarya</taxon>
        <taxon>Basidiomycota</taxon>
        <taxon>Pucciniomycotina</taxon>
        <taxon>Pucciniomycetes</taxon>
        <taxon>Pucciniales</taxon>
        <taxon>Pucciniaceae</taxon>
        <taxon>Puccinia</taxon>
    </lineage>
</organism>
<protein>
    <submittedName>
        <fullName evidence="1">Uncharacterized protein</fullName>
    </submittedName>
</protein>
<sequence length="87" mass="9327">MSMSSLHSMLVEHLQITLKKANTINIKKSLVSKYALEMVEGYPLRIPASGCGWPLFRKSLAGIRVSQRIPAAADGYPPAGAGEDADA</sequence>
<dbReference type="OrthoDB" id="10612460at2759"/>
<dbReference type="Proteomes" id="UP000324748">
    <property type="component" value="Unassembled WGS sequence"/>
</dbReference>
<evidence type="ECO:0000313" key="2">
    <source>
        <dbReference type="Proteomes" id="UP000324748"/>
    </source>
</evidence>
<proteinExistence type="predicted"/>
<reference evidence="1 2" key="1">
    <citation type="submission" date="2019-05" db="EMBL/GenBank/DDBJ databases">
        <title>Emergence of the Ug99 lineage of the wheat stem rust pathogen through somatic hybridization.</title>
        <authorList>
            <person name="Li F."/>
            <person name="Upadhyaya N.M."/>
            <person name="Sperschneider J."/>
            <person name="Matny O."/>
            <person name="Nguyen-Phuc H."/>
            <person name="Mago R."/>
            <person name="Raley C."/>
            <person name="Miller M.E."/>
            <person name="Silverstein K.A.T."/>
            <person name="Henningsen E."/>
            <person name="Hirsch C.D."/>
            <person name="Visser B."/>
            <person name="Pretorius Z.A."/>
            <person name="Steffenson B.J."/>
            <person name="Schwessinger B."/>
            <person name="Dodds P.N."/>
            <person name="Figueroa M."/>
        </authorList>
    </citation>
    <scope>NUCLEOTIDE SEQUENCE [LARGE SCALE GENOMIC DNA]</scope>
    <source>
        <strain evidence="1">21-0</strain>
    </source>
</reference>
<comment type="caution">
    <text evidence="1">The sequence shown here is derived from an EMBL/GenBank/DDBJ whole genome shotgun (WGS) entry which is preliminary data.</text>
</comment>
<accession>A0A5B0Q522</accession>